<organism evidence="7">
    <name type="scientific">bioreactor metagenome</name>
    <dbReference type="NCBI Taxonomy" id="1076179"/>
    <lineage>
        <taxon>unclassified sequences</taxon>
        <taxon>metagenomes</taxon>
        <taxon>ecological metagenomes</taxon>
    </lineage>
</organism>
<gene>
    <name evidence="7" type="primary">fhs1_1</name>
    <name evidence="7" type="ORF">SDC9_94359</name>
</gene>
<protein>
    <recommendedName>
        <fullName evidence="2">formate--tetrahydrofolate ligase</fullName>
        <ecNumber evidence="2">6.3.4.3</ecNumber>
    </recommendedName>
</protein>
<dbReference type="GO" id="GO:0004329">
    <property type="term" value="F:formate-tetrahydrofolate ligase activity"/>
    <property type="evidence" value="ECO:0007669"/>
    <property type="project" value="UniProtKB-EC"/>
</dbReference>
<reference evidence="7" key="1">
    <citation type="submission" date="2019-08" db="EMBL/GenBank/DDBJ databases">
        <authorList>
            <person name="Kucharzyk K."/>
            <person name="Murdoch R.W."/>
            <person name="Higgins S."/>
            <person name="Loffler F."/>
        </authorList>
    </citation>
    <scope>NUCLEOTIDE SEQUENCE</scope>
</reference>
<dbReference type="GO" id="GO:0005524">
    <property type="term" value="F:ATP binding"/>
    <property type="evidence" value="ECO:0007669"/>
    <property type="project" value="UniProtKB-KW"/>
</dbReference>
<comment type="pathway">
    <text evidence="1">One-carbon metabolism; tetrahydrofolate interconversion.</text>
</comment>
<dbReference type="EC" id="6.3.4.3" evidence="2"/>
<evidence type="ECO:0000256" key="3">
    <source>
        <dbReference type="ARBA" id="ARBA00022563"/>
    </source>
</evidence>
<dbReference type="GO" id="GO:0006730">
    <property type="term" value="P:one-carbon metabolic process"/>
    <property type="evidence" value="ECO:0007669"/>
    <property type="project" value="UniProtKB-KW"/>
</dbReference>
<proteinExistence type="predicted"/>
<keyword evidence="5" id="KW-0547">Nucleotide-binding</keyword>
<evidence type="ECO:0000256" key="5">
    <source>
        <dbReference type="ARBA" id="ARBA00022741"/>
    </source>
</evidence>
<dbReference type="Pfam" id="PF01268">
    <property type="entry name" value="FTHFS"/>
    <property type="match status" value="1"/>
</dbReference>
<dbReference type="AlphaFoldDB" id="A0A645A4M4"/>
<dbReference type="EMBL" id="VSSQ01011760">
    <property type="protein sequence ID" value="MPM47648.1"/>
    <property type="molecule type" value="Genomic_DNA"/>
</dbReference>
<dbReference type="FunFam" id="3.10.410.10:FF:000001">
    <property type="entry name" value="Putative formate--tetrahydrofolate ligase"/>
    <property type="match status" value="1"/>
</dbReference>
<evidence type="ECO:0000256" key="1">
    <source>
        <dbReference type="ARBA" id="ARBA00004777"/>
    </source>
</evidence>
<keyword evidence="4 7" id="KW-0436">Ligase</keyword>
<dbReference type="InterPro" id="IPR027417">
    <property type="entry name" value="P-loop_NTPase"/>
</dbReference>
<dbReference type="SUPFAM" id="SSF52540">
    <property type="entry name" value="P-loop containing nucleoside triphosphate hydrolases"/>
    <property type="match status" value="1"/>
</dbReference>
<sequence length="152" mass="16380">MINSGWLNGGKGAVELATAVTKLCEKKSSVSYLYHLNDSVEKKITDIAVKAYGAKGVQYSPEAQQQLAAFTRFGWDKLPICMAKTPNSLSDNAKLLGRPRDFVLTVRELRIAAGAGFIVVLTGDVMTMPGLPKIPAALKMGIDEQGNTYGLF</sequence>
<name>A0A645A4M4_9ZZZZ</name>
<evidence type="ECO:0000313" key="7">
    <source>
        <dbReference type="EMBL" id="MPM47648.1"/>
    </source>
</evidence>
<comment type="caution">
    <text evidence="7">The sequence shown here is derived from an EMBL/GenBank/DDBJ whole genome shotgun (WGS) entry which is preliminary data.</text>
</comment>
<keyword evidence="3" id="KW-0554">One-carbon metabolism</keyword>
<keyword evidence="6" id="KW-0067">ATP-binding</keyword>
<dbReference type="Gene3D" id="3.10.410.10">
    <property type="entry name" value="Formyltetrahydrofolate synthetase, domain 3"/>
    <property type="match status" value="1"/>
</dbReference>
<accession>A0A645A4M4</accession>
<dbReference type="InterPro" id="IPR000559">
    <property type="entry name" value="Formate_THF_ligase"/>
</dbReference>
<evidence type="ECO:0000256" key="6">
    <source>
        <dbReference type="ARBA" id="ARBA00022840"/>
    </source>
</evidence>
<evidence type="ECO:0000256" key="4">
    <source>
        <dbReference type="ARBA" id="ARBA00022598"/>
    </source>
</evidence>
<evidence type="ECO:0000256" key="2">
    <source>
        <dbReference type="ARBA" id="ARBA00012295"/>
    </source>
</evidence>